<feature type="region of interest" description="Disordered" evidence="1">
    <location>
        <begin position="112"/>
        <end position="159"/>
    </location>
</feature>
<accession>A2G5K4</accession>
<evidence type="ECO:0000313" key="3">
    <source>
        <dbReference type="Proteomes" id="UP000001542"/>
    </source>
</evidence>
<dbReference type="InParanoid" id="A2G5K4"/>
<gene>
    <name evidence="2" type="ORF">TVAG_063340</name>
</gene>
<dbReference type="AlphaFoldDB" id="A2G5K4"/>
<feature type="compositionally biased region" description="Polar residues" evidence="1">
    <location>
        <begin position="35"/>
        <end position="67"/>
    </location>
</feature>
<dbReference type="EMBL" id="DS114431">
    <property type="protein sequence ID" value="EAX87565.1"/>
    <property type="molecule type" value="Genomic_DNA"/>
</dbReference>
<dbReference type="RefSeq" id="XP_001300495.1">
    <property type="nucleotide sequence ID" value="XM_001300494.1"/>
</dbReference>
<feature type="compositionally biased region" description="Polar residues" evidence="1">
    <location>
        <begin position="142"/>
        <end position="159"/>
    </location>
</feature>
<name>A2G5K4_TRIV3</name>
<dbReference type="Proteomes" id="UP000001542">
    <property type="component" value="Unassembled WGS sequence"/>
</dbReference>
<dbReference type="VEuPathDB" id="TrichDB:TVAG_063340"/>
<evidence type="ECO:0000256" key="1">
    <source>
        <dbReference type="SAM" id="MobiDB-lite"/>
    </source>
</evidence>
<reference evidence="2" key="2">
    <citation type="journal article" date="2007" name="Science">
        <title>Draft genome sequence of the sexually transmitted pathogen Trichomonas vaginalis.</title>
        <authorList>
            <person name="Carlton J.M."/>
            <person name="Hirt R.P."/>
            <person name="Silva J.C."/>
            <person name="Delcher A.L."/>
            <person name="Schatz M."/>
            <person name="Zhao Q."/>
            <person name="Wortman J.R."/>
            <person name="Bidwell S.L."/>
            <person name="Alsmark U.C.M."/>
            <person name="Besteiro S."/>
            <person name="Sicheritz-Ponten T."/>
            <person name="Noel C.J."/>
            <person name="Dacks J.B."/>
            <person name="Foster P.G."/>
            <person name="Simillion C."/>
            <person name="Van de Peer Y."/>
            <person name="Miranda-Saavedra D."/>
            <person name="Barton G.J."/>
            <person name="Westrop G.D."/>
            <person name="Mueller S."/>
            <person name="Dessi D."/>
            <person name="Fiori P.L."/>
            <person name="Ren Q."/>
            <person name="Paulsen I."/>
            <person name="Zhang H."/>
            <person name="Bastida-Corcuera F.D."/>
            <person name="Simoes-Barbosa A."/>
            <person name="Brown M.T."/>
            <person name="Hayes R.D."/>
            <person name="Mukherjee M."/>
            <person name="Okumura C.Y."/>
            <person name="Schneider R."/>
            <person name="Smith A.J."/>
            <person name="Vanacova S."/>
            <person name="Villalvazo M."/>
            <person name="Haas B.J."/>
            <person name="Pertea M."/>
            <person name="Feldblyum T.V."/>
            <person name="Utterback T.R."/>
            <person name="Shu C.L."/>
            <person name="Osoegawa K."/>
            <person name="de Jong P.J."/>
            <person name="Hrdy I."/>
            <person name="Horvathova L."/>
            <person name="Zubacova Z."/>
            <person name="Dolezal P."/>
            <person name="Malik S.B."/>
            <person name="Logsdon J.M. Jr."/>
            <person name="Henze K."/>
            <person name="Gupta A."/>
            <person name="Wang C.C."/>
            <person name="Dunne R.L."/>
            <person name="Upcroft J.A."/>
            <person name="Upcroft P."/>
            <person name="White O."/>
            <person name="Salzberg S.L."/>
            <person name="Tang P."/>
            <person name="Chiu C.-H."/>
            <person name="Lee Y.-S."/>
            <person name="Embley T.M."/>
            <person name="Coombs G.H."/>
            <person name="Mottram J.C."/>
            <person name="Tachezy J."/>
            <person name="Fraser-Liggett C.M."/>
            <person name="Johnson P.J."/>
        </authorList>
    </citation>
    <scope>NUCLEOTIDE SEQUENCE [LARGE SCALE GENOMIC DNA]</scope>
    <source>
        <strain evidence="2">G3</strain>
    </source>
</reference>
<evidence type="ECO:0000313" key="2">
    <source>
        <dbReference type="EMBL" id="EAX87565.1"/>
    </source>
</evidence>
<feature type="compositionally biased region" description="Basic and acidic residues" evidence="1">
    <location>
        <begin position="181"/>
        <end position="190"/>
    </location>
</feature>
<dbReference type="KEGG" id="tva:4745217"/>
<sequence>MNIDESPEIKQNPLEVPESNRLQMESIDAKEETQIIDNSHQQINSKSETTSDSNIVSSKRNSANANDTDIHKDTPQQLDQHQSIHKQPIQLPANETDNTQTDNVIHLQEETKSFKQDNETATVNHNKFNDQKQKSPSKNRLARTNLSKPKSSATFDFGSSTESGDDFLFNNSSIQQHHKKQEQQKSENHSTRNRRTTSLSRKQDSNDDLLDDSFLNSESEPKSKKIATQPITYKKTKPKDMNDLDQDIDDLLNDDLDLNAPKPTTARRSRTKSPFGFDNSSIEKTSTDDLFGSSFDIGHPPNNTHPINSQKATRSPSRARTSTKNNRNKSKSPFGFDVSSQSDNIDEDELYNAIMNS</sequence>
<dbReference type="VEuPathDB" id="TrichDB:TVAGG3_0921550"/>
<feature type="region of interest" description="Disordered" evidence="1">
    <location>
        <begin position="175"/>
        <end position="357"/>
    </location>
</feature>
<feature type="region of interest" description="Disordered" evidence="1">
    <location>
        <begin position="1"/>
        <end position="84"/>
    </location>
</feature>
<feature type="compositionally biased region" description="Polar residues" evidence="1">
    <location>
        <begin position="301"/>
        <end position="325"/>
    </location>
</feature>
<proteinExistence type="predicted"/>
<protein>
    <submittedName>
        <fullName evidence="2">Uncharacterized protein</fullName>
    </submittedName>
</protein>
<keyword evidence="3" id="KW-1185">Reference proteome</keyword>
<reference evidence="2" key="1">
    <citation type="submission" date="2006-10" db="EMBL/GenBank/DDBJ databases">
        <authorList>
            <person name="Amadeo P."/>
            <person name="Zhao Q."/>
            <person name="Wortman J."/>
            <person name="Fraser-Liggett C."/>
            <person name="Carlton J."/>
        </authorList>
    </citation>
    <scope>NUCLEOTIDE SEQUENCE</scope>
    <source>
        <strain evidence="2">G3</strain>
    </source>
</reference>
<feature type="compositionally biased region" description="Acidic residues" evidence="1">
    <location>
        <begin position="243"/>
        <end position="257"/>
    </location>
</feature>
<organism evidence="2 3">
    <name type="scientific">Trichomonas vaginalis (strain ATCC PRA-98 / G3)</name>
    <dbReference type="NCBI Taxonomy" id="412133"/>
    <lineage>
        <taxon>Eukaryota</taxon>
        <taxon>Metamonada</taxon>
        <taxon>Parabasalia</taxon>
        <taxon>Trichomonadida</taxon>
        <taxon>Trichomonadidae</taxon>
        <taxon>Trichomonas</taxon>
    </lineage>
</organism>